<accession>A0AAV4DWP2</accession>
<dbReference type="EMBL" id="BLXT01008453">
    <property type="protein sequence ID" value="GFO48793.1"/>
    <property type="molecule type" value="Genomic_DNA"/>
</dbReference>
<gene>
    <name evidence="5" type="ORF">PoB_007529800</name>
</gene>
<keyword evidence="6" id="KW-1185">Reference proteome</keyword>
<dbReference type="InterPro" id="IPR017703">
    <property type="entry name" value="YgfZ/GCV_T_CS"/>
</dbReference>
<feature type="non-terminal residue" evidence="5">
    <location>
        <position position="1"/>
    </location>
</feature>
<keyword evidence="2" id="KW-0809">Transit peptide</keyword>
<dbReference type="SUPFAM" id="SSF103025">
    <property type="entry name" value="Folate-binding domain"/>
    <property type="match status" value="1"/>
</dbReference>
<dbReference type="GO" id="GO:0016226">
    <property type="term" value="P:iron-sulfur cluster assembly"/>
    <property type="evidence" value="ECO:0007669"/>
    <property type="project" value="TreeGrafter"/>
</dbReference>
<evidence type="ECO:0000313" key="5">
    <source>
        <dbReference type="EMBL" id="GFO48793.1"/>
    </source>
</evidence>
<keyword evidence="3" id="KW-0496">Mitochondrion</keyword>
<dbReference type="AlphaFoldDB" id="A0AAV4DWP2"/>
<evidence type="ECO:0000313" key="6">
    <source>
        <dbReference type="Proteomes" id="UP000735302"/>
    </source>
</evidence>
<evidence type="ECO:0000256" key="3">
    <source>
        <dbReference type="ARBA" id="ARBA00023128"/>
    </source>
</evidence>
<dbReference type="PANTHER" id="PTHR22602:SF0">
    <property type="entry name" value="TRANSFERASE CAF17, MITOCHONDRIAL-RELATED"/>
    <property type="match status" value="1"/>
</dbReference>
<feature type="domain" description="CAF17 C-terminal" evidence="4">
    <location>
        <begin position="23"/>
        <end position="97"/>
    </location>
</feature>
<dbReference type="PANTHER" id="PTHR22602">
    <property type="entry name" value="TRANSFERASE CAF17, MITOCHONDRIAL-RELATED"/>
    <property type="match status" value="1"/>
</dbReference>
<evidence type="ECO:0000259" key="4">
    <source>
        <dbReference type="Pfam" id="PF25455"/>
    </source>
</evidence>
<dbReference type="NCBIfam" id="TIGR03317">
    <property type="entry name" value="ygfZ_signature"/>
    <property type="match status" value="1"/>
</dbReference>
<name>A0AAV4DWP2_9GAST</name>
<organism evidence="5 6">
    <name type="scientific">Plakobranchus ocellatus</name>
    <dbReference type="NCBI Taxonomy" id="259542"/>
    <lineage>
        <taxon>Eukaryota</taxon>
        <taxon>Metazoa</taxon>
        <taxon>Spiralia</taxon>
        <taxon>Lophotrochozoa</taxon>
        <taxon>Mollusca</taxon>
        <taxon>Gastropoda</taxon>
        <taxon>Heterobranchia</taxon>
        <taxon>Euthyneura</taxon>
        <taxon>Panpulmonata</taxon>
        <taxon>Sacoglossa</taxon>
        <taxon>Placobranchoidea</taxon>
        <taxon>Plakobranchidae</taxon>
        <taxon>Plakobranchus</taxon>
    </lineage>
</organism>
<dbReference type="Gene3D" id="2.40.30.160">
    <property type="match status" value="1"/>
</dbReference>
<dbReference type="Proteomes" id="UP000735302">
    <property type="component" value="Unassembled WGS sequence"/>
</dbReference>
<dbReference type="GO" id="GO:0005759">
    <property type="term" value="C:mitochondrial matrix"/>
    <property type="evidence" value="ECO:0007669"/>
    <property type="project" value="TreeGrafter"/>
</dbReference>
<dbReference type="InterPro" id="IPR057460">
    <property type="entry name" value="CAF17_C"/>
</dbReference>
<dbReference type="Pfam" id="PF25455">
    <property type="entry name" value="Beta-barrel_CAF17_C"/>
    <property type="match status" value="1"/>
</dbReference>
<reference evidence="5 6" key="1">
    <citation type="journal article" date="2021" name="Elife">
        <title>Chloroplast acquisition without the gene transfer in kleptoplastic sea slugs, Plakobranchus ocellatus.</title>
        <authorList>
            <person name="Maeda T."/>
            <person name="Takahashi S."/>
            <person name="Yoshida T."/>
            <person name="Shimamura S."/>
            <person name="Takaki Y."/>
            <person name="Nagai Y."/>
            <person name="Toyoda A."/>
            <person name="Suzuki Y."/>
            <person name="Arimoto A."/>
            <person name="Ishii H."/>
            <person name="Satoh N."/>
            <person name="Nishiyama T."/>
            <person name="Hasebe M."/>
            <person name="Maruyama T."/>
            <person name="Minagawa J."/>
            <person name="Obokata J."/>
            <person name="Shigenobu S."/>
        </authorList>
    </citation>
    <scope>NUCLEOTIDE SEQUENCE [LARGE SCALE GENOMIC DNA]</scope>
</reference>
<dbReference type="InterPro" id="IPR045179">
    <property type="entry name" value="YgfZ/GcvT"/>
</dbReference>
<evidence type="ECO:0000256" key="1">
    <source>
        <dbReference type="ARBA" id="ARBA00004173"/>
    </source>
</evidence>
<protein>
    <submittedName>
        <fullName evidence="5">Caf17</fullName>
    </submittedName>
</protein>
<comment type="caution">
    <text evidence="5">The sequence shown here is derived from an EMBL/GenBank/DDBJ whole genome shotgun (WGS) entry which is preliminary data.</text>
</comment>
<sequence>NFQKGCYIGQELTARTFHTGVIRKRIVPLQLEFPADIECDATITTKEKGKNAGKFRSAKGIYGLGLLRVAHLKDELVVMDKDGKGVPVTPHVPDWWPHGIV</sequence>
<comment type="subcellular location">
    <subcellularLocation>
        <location evidence="1">Mitochondrion</location>
    </subcellularLocation>
</comment>
<evidence type="ECO:0000256" key="2">
    <source>
        <dbReference type="ARBA" id="ARBA00022946"/>
    </source>
</evidence>
<proteinExistence type="predicted"/>